<organism evidence="2 3">
    <name type="scientific">Emiliania huxleyi (strain CCMP1516)</name>
    <dbReference type="NCBI Taxonomy" id="280463"/>
    <lineage>
        <taxon>Eukaryota</taxon>
        <taxon>Haptista</taxon>
        <taxon>Haptophyta</taxon>
        <taxon>Prymnesiophyceae</taxon>
        <taxon>Isochrysidales</taxon>
        <taxon>Noelaerhabdaceae</taxon>
        <taxon>Emiliania</taxon>
    </lineage>
</organism>
<dbReference type="Pfam" id="PF07859">
    <property type="entry name" value="Abhydrolase_3"/>
    <property type="match status" value="1"/>
</dbReference>
<evidence type="ECO:0000313" key="3">
    <source>
        <dbReference type="Proteomes" id="UP000013827"/>
    </source>
</evidence>
<evidence type="ECO:0000259" key="1">
    <source>
        <dbReference type="Pfam" id="PF07859"/>
    </source>
</evidence>
<reference evidence="3" key="1">
    <citation type="journal article" date="2013" name="Nature">
        <title>Pan genome of the phytoplankton Emiliania underpins its global distribution.</title>
        <authorList>
            <person name="Read B.A."/>
            <person name="Kegel J."/>
            <person name="Klute M.J."/>
            <person name="Kuo A."/>
            <person name="Lefebvre S.C."/>
            <person name="Maumus F."/>
            <person name="Mayer C."/>
            <person name="Miller J."/>
            <person name="Monier A."/>
            <person name="Salamov A."/>
            <person name="Young J."/>
            <person name="Aguilar M."/>
            <person name="Claverie J.M."/>
            <person name="Frickenhaus S."/>
            <person name="Gonzalez K."/>
            <person name="Herman E.K."/>
            <person name="Lin Y.C."/>
            <person name="Napier J."/>
            <person name="Ogata H."/>
            <person name="Sarno A.F."/>
            <person name="Shmutz J."/>
            <person name="Schroeder D."/>
            <person name="de Vargas C."/>
            <person name="Verret F."/>
            <person name="von Dassow P."/>
            <person name="Valentin K."/>
            <person name="Van de Peer Y."/>
            <person name="Wheeler G."/>
            <person name="Dacks J.B."/>
            <person name="Delwiche C.F."/>
            <person name="Dyhrman S.T."/>
            <person name="Glockner G."/>
            <person name="John U."/>
            <person name="Richards T."/>
            <person name="Worden A.Z."/>
            <person name="Zhang X."/>
            <person name="Grigoriev I.V."/>
            <person name="Allen A.E."/>
            <person name="Bidle K."/>
            <person name="Borodovsky M."/>
            <person name="Bowler C."/>
            <person name="Brownlee C."/>
            <person name="Cock J.M."/>
            <person name="Elias M."/>
            <person name="Gladyshev V.N."/>
            <person name="Groth M."/>
            <person name="Guda C."/>
            <person name="Hadaegh A."/>
            <person name="Iglesias-Rodriguez M.D."/>
            <person name="Jenkins J."/>
            <person name="Jones B.M."/>
            <person name="Lawson T."/>
            <person name="Leese F."/>
            <person name="Lindquist E."/>
            <person name="Lobanov A."/>
            <person name="Lomsadze A."/>
            <person name="Malik S.B."/>
            <person name="Marsh M.E."/>
            <person name="Mackinder L."/>
            <person name="Mock T."/>
            <person name="Mueller-Roeber B."/>
            <person name="Pagarete A."/>
            <person name="Parker M."/>
            <person name="Probert I."/>
            <person name="Quesneville H."/>
            <person name="Raines C."/>
            <person name="Rensing S.A."/>
            <person name="Riano-Pachon D.M."/>
            <person name="Richier S."/>
            <person name="Rokitta S."/>
            <person name="Shiraiwa Y."/>
            <person name="Soanes D.M."/>
            <person name="van der Giezen M."/>
            <person name="Wahlund T.M."/>
            <person name="Williams B."/>
            <person name="Wilson W."/>
            <person name="Wolfe G."/>
            <person name="Wurch L.L."/>
        </authorList>
    </citation>
    <scope>NUCLEOTIDE SEQUENCE</scope>
</reference>
<dbReference type="RefSeq" id="XP_005761583.1">
    <property type="nucleotide sequence ID" value="XM_005761526.1"/>
</dbReference>
<dbReference type="STRING" id="2903.R1DK93"/>
<dbReference type="PaxDb" id="2903-EOD09154"/>
<dbReference type="HOGENOM" id="CLU_012494_6_4_1"/>
<dbReference type="InterPro" id="IPR050466">
    <property type="entry name" value="Carboxylest/Gibb_receptor"/>
</dbReference>
<dbReference type="Gene3D" id="3.40.50.1820">
    <property type="entry name" value="alpha/beta hydrolase"/>
    <property type="match status" value="1"/>
</dbReference>
<dbReference type="AlphaFoldDB" id="A0A0D3ID19"/>
<protein>
    <recommendedName>
        <fullName evidence="1">Alpha/beta hydrolase fold-3 domain-containing protein</fullName>
    </recommendedName>
</protein>
<dbReference type="InterPro" id="IPR013094">
    <property type="entry name" value="AB_hydrolase_3"/>
</dbReference>
<dbReference type="EnsemblProtists" id="EOD09154">
    <property type="protein sequence ID" value="EOD09154"/>
    <property type="gene ID" value="EMIHUDRAFT_248791"/>
</dbReference>
<dbReference type="SUPFAM" id="SSF53474">
    <property type="entry name" value="alpha/beta-Hydrolases"/>
    <property type="match status" value="1"/>
</dbReference>
<dbReference type="GeneID" id="17255305"/>
<dbReference type="GO" id="GO:0016787">
    <property type="term" value="F:hydrolase activity"/>
    <property type="evidence" value="ECO:0007669"/>
    <property type="project" value="InterPro"/>
</dbReference>
<dbReference type="Proteomes" id="UP000013827">
    <property type="component" value="Unassembled WGS sequence"/>
</dbReference>
<sequence>MGVTAFLAVALDKTMRRKKATEHAPDVAPRRLRDLHPLDALTVLLANFKALTGPYLFGQSDASIMRALTWIERPFLIFAFWVAGVLLPFARLASRVGVQSRDDALPSREPGRAIAVRVHEAPQNGPDAPVVLWFHGGGLFLGSARGEDVLARYFAARLKATVVSVDYRLTPEYPWPSALDDCEDSARAAATRWPRRPMLVAGMSAGGYYAIQLALVLAHAASSDAAVDVRGHVGPFTHFDSVGACWELALFPHRAIHFGWSKLLRSAPLPHKWDWRISALLASDDQLRRIAPGIVTYHHFDTLCDEGRLYAERLEAVGRLAAGARMPYPHGSSVGMGHVLSWAASEMESLLGASASAASHKT</sequence>
<dbReference type="KEGG" id="ehx:EMIHUDRAFT_248791"/>
<keyword evidence="3" id="KW-1185">Reference proteome</keyword>
<evidence type="ECO:0000313" key="2">
    <source>
        <dbReference type="EnsemblProtists" id="EOD09154"/>
    </source>
</evidence>
<accession>A0A0D3ID19</accession>
<name>A0A0D3ID19_EMIH1</name>
<dbReference type="InterPro" id="IPR029058">
    <property type="entry name" value="AB_hydrolase_fold"/>
</dbReference>
<reference evidence="2" key="2">
    <citation type="submission" date="2024-10" db="UniProtKB">
        <authorList>
            <consortium name="EnsemblProtists"/>
        </authorList>
    </citation>
    <scope>IDENTIFICATION</scope>
</reference>
<proteinExistence type="predicted"/>
<feature type="domain" description="Alpha/beta hydrolase fold-3" evidence="1">
    <location>
        <begin position="131"/>
        <end position="319"/>
    </location>
</feature>
<dbReference type="eggNOG" id="KOG1515">
    <property type="taxonomic scope" value="Eukaryota"/>
</dbReference>
<dbReference type="PANTHER" id="PTHR23024:SF24">
    <property type="entry name" value="ALPHA_BETA HYDROLASE FOLD-3 DOMAIN-CONTAINING PROTEIN"/>
    <property type="match status" value="1"/>
</dbReference>
<dbReference type="PANTHER" id="PTHR23024">
    <property type="entry name" value="ARYLACETAMIDE DEACETYLASE"/>
    <property type="match status" value="1"/>
</dbReference>